<dbReference type="EMBL" id="QSQT01000017">
    <property type="protein sequence ID" value="RGK54769.1"/>
    <property type="molecule type" value="Genomic_DNA"/>
</dbReference>
<accession>A0A3E4MYE5</accession>
<comment type="caution">
    <text evidence="1">The sequence shown here is derived from an EMBL/GenBank/DDBJ whole genome shotgun (WGS) entry which is preliminary data.</text>
</comment>
<dbReference type="Proteomes" id="UP000260862">
    <property type="component" value="Unassembled WGS sequence"/>
</dbReference>
<feature type="non-terminal residue" evidence="1">
    <location>
        <position position="1"/>
    </location>
</feature>
<name>A0A3E4MYE5_9BACT</name>
<dbReference type="AlphaFoldDB" id="A0A3E4MYE5"/>
<evidence type="ECO:0000313" key="2">
    <source>
        <dbReference type="Proteomes" id="UP000260862"/>
    </source>
</evidence>
<evidence type="ECO:0000313" key="1">
    <source>
        <dbReference type="EMBL" id="RGK54769.1"/>
    </source>
</evidence>
<reference evidence="1 2" key="1">
    <citation type="submission" date="2018-08" db="EMBL/GenBank/DDBJ databases">
        <title>A genome reference for cultivated species of the human gut microbiota.</title>
        <authorList>
            <person name="Zou Y."/>
            <person name="Xue W."/>
            <person name="Luo G."/>
        </authorList>
    </citation>
    <scope>NUCLEOTIDE SEQUENCE [LARGE SCALE GENOMIC DNA]</scope>
    <source>
        <strain evidence="1 2">TF10-3AC</strain>
    </source>
</reference>
<keyword evidence="2" id="KW-1185">Reference proteome</keyword>
<gene>
    <name evidence="1" type="ORF">DXD04_09795</name>
</gene>
<organism evidence="1 2">
    <name type="scientific">Phocaeicola plebeius</name>
    <dbReference type="NCBI Taxonomy" id="310297"/>
    <lineage>
        <taxon>Bacteria</taxon>
        <taxon>Pseudomonadati</taxon>
        <taxon>Bacteroidota</taxon>
        <taxon>Bacteroidia</taxon>
        <taxon>Bacteroidales</taxon>
        <taxon>Bacteroidaceae</taxon>
        <taxon>Phocaeicola</taxon>
    </lineage>
</organism>
<sequence length="106" mass="12591">TERISPEMLNGYPPEYADEEALFDALLHTPAHFILSTWHHNEYRNNEMINRFWNHFNVETKDHFYHGGGRLENRHAIVEALVFNFELQEHAEVQIENAQQELNFAV</sequence>
<proteinExistence type="predicted"/>
<protein>
    <submittedName>
        <fullName evidence="1">Uncharacterized protein</fullName>
    </submittedName>
</protein>